<feature type="region of interest" description="Disordered" evidence="1">
    <location>
        <begin position="19"/>
        <end position="47"/>
    </location>
</feature>
<comment type="caution">
    <text evidence="2">The sequence shown here is derived from an EMBL/GenBank/DDBJ whole genome shotgun (WGS) entry which is preliminary data.</text>
</comment>
<dbReference type="EMBL" id="LFIV01000039">
    <property type="protein sequence ID" value="KZL73849.1"/>
    <property type="molecule type" value="Genomic_DNA"/>
</dbReference>
<protein>
    <submittedName>
        <fullName evidence="2">Uncharacterized protein</fullName>
    </submittedName>
</protein>
<evidence type="ECO:0000313" key="3">
    <source>
        <dbReference type="Proteomes" id="UP000076552"/>
    </source>
</evidence>
<dbReference type="Proteomes" id="UP000076552">
    <property type="component" value="Unassembled WGS sequence"/>
</dbReference>
<organism evidence="2 3">
    <name type="scientific">Colletotrichum tofieldiae</name>
    <dbReference type="NCBI Taxonomy" id="708197"/>
    <lineage>
        <taxon>Eukaryota</taxon>
        <taxon>Fungi</taxon>
        <taxon>Dikarya</taxon>
        <taxon>Ascomycota</taxon>
        <taxon>Pezizomycotina</taxon>
        <taxon>Sordariomycetes</taxon>
        <taxon>Hypocreomycetidae</taxon>
        <taxon>Glomerellales</taxon>
        <taxon>Glomerellaceae</taxon>
        <taxon>Colletotrichum</taxon>
        <taxon>Colletotrichum spaethianum species complex</taxon>
    </lineage>
</organism>
<sequence>MLQIATVAPDPVDLVSKSVGGGPQKSMIEPRLRHRPPGPDRCSLGRGPGNRHGSGVYRCFCAVLFFRGLSTERGIQPWRRWRCRVVLFDVAAAALSSLLHGQRFLWHCGTVARMDGTARLEQWETVRQARVKPVSDESRPDSGYLEDTATPTWPPAERRVPRTTWQNLHCTATLNADGQRQSDPDERRESWGTLAVDRVIGELQ</sequence>
<dbReference type="AlphaFoldDB" id="A0A166UV80"/>
<evidence type="ECO:0000313" key="2">
    <source>
        <dbReference type="EMBL" id="KZL73849.1"/>
    </source>
</evidence>
<proteinExistence type="predicted"/>
<evidence type="ECO:0000256" key="1">
    <source>
        <dbReference type="SAM" id="MobiDB-lite"/>
    </source>
</evidence>
<keyword evidence="3" id="KW-1185">Reference proteome</keyword>
<reference evidence="2 3" key="1">
    <citation type="submission" date="2015-06" db="EMBL/GenBank/DDBJ databases">
        <title>Survival trade-offs in plant roots during colonization by closely related pathogenic and mutualistic fungi.</title>
        <authorList>
            <person name="Hacquard S."/>
            <person name="Kracher B."/>
            <person name="Hiruma K."/>
            <person name="Weinman A."/>
            <person name="Muench P."/>
            <person name="Garrido Oter R."/>
            <person name="Ver Loren van Themaat E."/>
            <person name="Dallerey J.-F."/>
            <person name="Damm U."/>
            <person name="Henrissat B."/>
            <person name="Lespinet O."/>
            <person name="Thon M."/>
            <person name="Kemen E."/>
            <person name="McHardy A.C."/>
            <person name="Schulze-Lefert P."/>
            <person name="O'Connell R.J."/>
        </authorList>
    </citation>
    <scope>NUCLEOTIDE SEQUENCE [LARGE SCALE GENOMIC DNA]</scope>
    <source>
        <strain evidence="2 3">0861</strain>
    </source>
</reference>
<accession>A0A166UV80</accession>
<feature type="region of interest" description="Disordered" evidence="1">
    <location>
        <begin position="131"/>
        <end position="161"/>
    </location>
</feature>
<gene>
    <name evidence="2" type="ORF">CT0861_06120</name>
</gene>
<name>A0A166UV80_9PEZI</name>